<evidence type="ECO:0000313" key="3">
    <source>
        <dbReference type="Proteomes" id="UP001328733"/>
    </source>
</evidence>
<feature type="region of interest" description="Disordered" evidence="1">
    <location>
        <begin position="1"/>
        <end position="57"/>
    </location>
</feature>
<evidence type="ECO:0000256" key="1">
    <source>
        <dbReference type="SAM" id="MobiDB-lite"/>
    </source>
</evidence>
<dbReference type="RefSeq" id="WP_332864448.1">
    <property type="nucleotide sequence ID" value="NZ_JBAFSM010000011.1"/>
</dbReference>
<proteinExistence type="predicted"/>
<reference evidence="2 3" key="1">
    <citation type="submission" date="2024-01" db="EMBL/GenBank/DDBJ databases">
        <title>Genomic insights into the taxonomy and metabolism of the cyanobacterium Pannus brasiliensis CCIBt3594.</title>
        <authorList>
            <person name="Machado M."/>
            <person name="Botero N.B."/>
            <person name="Andreote A.P.D."/>
            <person name="Feitosa A.M.T."/>
            <person name="Popin R."/>
            <person name="Sivonen K."/>
            <person name="Fiore M.F."/>
        </authorList>
    </citation>
    <scope>NUCLEOTIDE SEQUENCE [LARGE SCALE GENOMIC DNA]</scope>
    <source>
        <strain evidence="2 3">CCIBt3594</strain>
    </source>
</reference>
<feature type="compositionally biased region" description="Low complexity" evidence="1">
    <location>
        <begin position="1"/>
        <end position="19"/>
    </location>
</feature>
<organism evidence="2 3">
    <name type="scientific">Pannus brasiliensis CCIBt3594</name>
    <dbReference type="NCBI Taxonomy" id="1427578"/>
    <lineage>
        <taxon>Bacteria</taxon>
        <taxon>Bacillati</taxon>
        <taxon>Cyanobacteriota</taxon>
        <taxon>Cyanophyceae</taxon>
        <taxon>Oscillatoriophycideae</taxon>
        <taxon>Chroococcales</taxon>
        <taxon>Microcystaceae</taxon>
        <taxon>Pannus</taxon>
    </lineage>
</organism>
<keyword evidence="3" id="KW-1185">Reference proteome</keyword>
<feature type="compositionally biased region" description="Basic and acidic residues" evidence="1">
    <location>
        <begin position="20"/>
        <end position="31"/>
    </location>
</feature>
<dbReference type="Proteomes" id="UP001328733">
    <property type="component" value="Unassembled WGS sequence"/>
</dbReference>
<name>A0AAW9QW96_9CHRO</name>
<gene>
    <name evidence="2" type="ORF">V0288_07585</name>
</gene>
<dbReference type="EMBL" id="JBAFSM010000011">
    <property type="protein sequence ID" value="MEG3436979.1"/>
    <property type="molecule type" value="Genomic_DNA"/>
</dbReference>
<accession>A0AAW9QW96</accession>
<evidence type="ECO:0000313" key="2">
    <source>
        <dbReference type="EMBL" id="MEG3436979.1"/>
    </source>
</evidence>
<sequence length="57" mass="6285">MVTIDRPVPSRSRPESPGGRSRERRASRESFGDLPGRSIAAPPTIENRSRIITGEPK</sequence>
<protein>
    <submittedName>
        <fullName evidence="2">Uncharacterized protein</fullName>
    </submittedName>
</protein>
<dbReference type="AlphaFoldDB" id="A0AAW9QW96"/>
<comment type="caution">
    <text evidence="2">The sequence shown here is derived from an EMBL/GenBank/DDBJ whole genome shotgun (WGS) entry which is preliminary data.</text>
</comment>